<evidence type="ECO:0000313" key="2">
    <source>
        <dbReference type="EMBL" id="ANI92009.1"/>
    </source>
</evidence>
<feature type="transmembrane region" description="Helical" evidence="1">
    <location>
        <begin position="133"/>
        <end position="154"/>
    </location>
</feature>
<dbReference type="STRING" id="499555.BJL86_1224"/>
<keyword evidence="1" id="KW-1133">Transmembrane helix</keyword>
<name>A0A173LJR7_9ACTN</name>
<accession>A0A173LJR7</accession>
<keyword evidence="1" id="KW-0812">Transmembrane</keyword>
<keyword evidence="1" id="KW-0472">Membrane</keyword>
<feature type="transmembrane region" description="Helical" evidence="1">
    <location>
        <begin position="160"/>
        <end position="185"/>
    </location>
</feature>
<feature type="transmembrane region" description="Helical" evidence="1">
    <location>
        <begin position="82"/>
        <end position="102"/>
    </location>
</feature>
<sequence>MDMRWIGIVLMGVFTLFWTSWAFGAGVGALTAIGAIFFAAGVALLLAAVVLFRRGFAPRGRGSGSESDVHTPSQDGSPRLRLLNFALLVEFVAIIVAVQILRHVDVDLIQPVIALIVGAHFAIFWFSPATRNVLHLWMTAAGVAIGVAAIVAVLRDASPAVVHGWVGLAMSAITLTYGASFVALLRSAPDLHRSRVGAASVDSEA</sequence>
<organism evidence="2 3">
    <name type="scientific">Dietzia timorensis</name>
    <dbReference type="NCBI Taxonomy" id="499555"/>
    <lineage>
        <taxon>Bacteria</taxon>
        <taxon>Bacillati</taxon>
        <taxon>Actinomycetota</taxon>
        <taxon>Actinomycetes</taxon>
        <taxon>Mycobacteriales</taxon>
        <taxon>Dietziaceae</taxon>
        <taxon>Dietzia</taxon>
    </lineage>
</organism>
<proteinExistence type="predicted"/>
<dbReference type="AlphaFoldDB" id="A0A173LJR7"/>
<dbReference type="Proteomes" id="UP000186104">
    <property type="component" value="Chromosome"/>
</dbReference>
<feature type="transmembrane region" description="Helical" evidence="1">
    <location>
        <begin position="108"/>
        <end position="126"/>
    </location>
</feature>
<evidence type="ECO:0000256" key="1">
    <source>
        <dbReference type="SAM" id="Phobius"/>
    </source>
</evidence>
<dbReference type="KEGG" id="dtm:BJL86_1224"/>
<gene>
    <name evidence="2" type="ORF">BJL86_1224</name>
</gene>
<reference evidence="2 3" key="1">
    <citation type="submission" date="2016-06" db="EMBL/GenBank/DDBJ databases">
        <title>Complete genome sequence of a saline-alkali tolerant type strain Dietzia timorensis ID05-A0528T.</title>
        <authorList>
            <person name="Wu X."/>
        </authorList>
    </citation>
    <scope>NUCLEOTIDE SEQUENCE [LARGE SCALE GENOMIC DNA]</scope>
    <source>
        <strain evidence="2 3">ID05-A0528</strain>
    </source>
</reference>
<evidence type="ECO:0000313" key="3">
    <source>
        <dbReference type="Proteomes" id="UP000186104"/>
    </source>
</evidence>
<keyword evidence="3" id="KW-1185">Reference proteome</keyword>
<dbReference type="EMBL" id="CP015961">
    <property type="protein sequence ID" value="ANI92009.1"/>
    <property type="molecule type" value="Genomic_DNA"/>
</dbReference>
<protein>
    <submittedName>
        <fullName evidence="2">Uncharacterized protein</fullName>
    </submittedName>
</protein>
<feature type="transmembrane region" description="Helical" evidence="1">
    <location>
        <begin position="32"/>
        <end position="52"/>
    </location>
</feature>